<proteinExistence type="inferred from homology"/>
<evidence type="ECO:0000256" key="1">
    <source>
        <dbReference type="ARBA" id="ARBA00001713"/>
    </source>
</evidence>
<evidence type="ECO:0000313" key="9">
    <source>
        <dbReference type="EMBL" id="CAB5007877.1"/>
    </source>
</evidence>
<evidence type="ECO:0000256" key="5">
    <source>
        <dbReference type="ARBA" id="ARBA00011959"/>
    </source>
</evidence>
<reference evidence="9" key="1">
    <citation type="submission" date="2020-05" db="EMBL/GenBank/DDBJ databases">
        <authorList>
            <person name="Chiriac C."/>
            <person name="Salcher M."/>
            <person name="Ghai R."/>
            <person name="Kavagutti S V."/>
        </authorList>
    </citation>
    <scope>NUCLEOTIDE SEQUENCE</scope>
</reference>
<evidence type="ECO:0000256" key="2">
    <source>
        <dbReference type="ARBA" id="ARBA00004988"/>
    </source>
</evidence>
<dbReference type="NCBIfam" id="TIGR00689">
    <property type="entry name" value="rpiB_lacA_lacB"/>
    <property type="match status" value="1"/>
</dbReference>
<dbReference type="Pfam" id="PF02502">
    <property type="entry name" value="LacAB_rpiB"/>
    <property type="match status" value="1"/>
</dbReference>
<keyword evidence="7" id="KW-0413">Isomerase</keyword>
<comment type="subunit">
    <text evidence="4">Homodimer.</text>
</comment>
<comment type="similarity">
    <text evidence="3">Belongs to the LacAB/RpiB family.</text>
</comment>
<dbReference type="Gene3D" id="3.40.1400.10">
    <property type="entry name" value="Sugar-phosphate isomerase, RpiB/LacA/LacB"/>
    <property type="match status" value="1"/>
</dbReference>
<dbReference type="NCBIfam" id="TIGR02133">
    <property type="entry name" value="RPI_actino"/>
    <property type="match status" value="1"/>
</dbReference>
<dbReference type="GO" id="GO:0009052">
    <property type="term" value="P:pentose-phosphate shunt, non-oxidative branch"/>
    <property type="evidence" value="ECO:0007669"/>
    <property type="project" value="TreeGrafter"/>
</dbReference>
<comment type="pathway">
    <text evidence="2">Carbohydrate degradation; pentose phosphate pathway; D-ribose 5-phosphate from D-ribulose 5-phosphate (non-oxidative stage): step 1/1.</text>
</comment>
<dbReference type="EC" id="5.3.1.6" evidence="5"/>
<evidence type="ECO:0000256" key="3">
    <source>
        <dbReference type="ARBA" id="ARBA00008754"/>
    </source>
</evidence>
<evidence type="ECO:0000256" key="8">
    <source>
        <dbReference type="ARBA" id="ARBA00032117"/>
    </source>
</evidence>
<dbReference type="PIRSF" id="PIRSF005384">
    <property type="entry name" value="RpiB_LacA_B"/>
    <property type="match status" value="1"/>
</dbReference>
<evidence type="ECO:0000256" key="4">
    <source>
        <dbReference type="ARBA" id="ARBA00011738"/>
    </source>
</evidence>
<dbReference type="PANTHER" id="PTHR30345:SF0">
    <property type="entry name" value="DNA DAMAGE-REPAIR_TOLERATION PROTEIN DRT102"/>
    <property type="match status" value="1"/>
</dbReference>
<dbReference type="SUPFAM" id="SSF89623">
    <property type="entry name" value="Ribose/Galactose isomerase RpiB/AlsB"/>
    <property type="match status" value="1"/>
</dbReference>
<dbReference type="InterPro" id="IPR011860">
    <property type="entry name" value="Rib-5-P_Isoase_Actino"/>
</dbReference>
<accession>A0A6J7PR59</accession>
<sequence>MRIHIGSDHAGLELKAVLVKHLKDSGHEVTDHGPHEYDALDDYPVFCIPAAQATAADSSSLGIVLGGSGNGEQIAANKVKGIRAALAWSIETAKLAREHNNANVISIGGRMHTPDFCKELIDAFIATPFSNDERHVRRIGQIANFETKGSI</sequence>
<name>A0A6J7PR59_9ZZZZ</name>
<dbReference type="PANTHER" id="PTHR30345">
    <property type="entry name" value="RIBOSE-5-PHOSPHATE ISOMERASE B"/>
    <property type="match status" value="1"/>
</dbReference>
<dbReference type="GO" id="GO:0004751">
    <property type="term" value="F:ribose-5-phosphate isomerase activity"/>
    <property type="evidence" value="ECO:0007669"/>
    <property type="project" value="UniProtKB-EC"/>
</dbReference>
<protein>
    <recommendedName>
        <fullName evidence="6">Ribose-5-phosphate isomerase B</fullName>
        <ecNumber evidence="5">5.3.1.6</ecNumber>
    </recommendedName>
    <alternativeName>
        <fullName evidence="8">Phosphoriboisomerase B</fullName>
    </alternativeName>
</protein>
<dbReference type="InterPro" id="IPR036569">
    <property type="entry name" value="RpiB_LacA_LacB_sf"/>
</dbReference>
<evidence type="ECO:0000256" key="7">
    <source>
        <dbReference type="ARBA" id="ARBA00023235"/>
    </source>
</evidence>
<evidence type="ECO:0000256" key="6">
    <source>
        <dbReference type="ARBA" id="ARBA00014007"/>
    </source>
</evidence>
<comment type="catalytic activity">
    <reaction evidence="1">
        <text>aldehydo-D-ribose 5-phosphate = D-ribulose 5-phosphate</text>
        <dbReference type="Rhea" id="RHEA:14657"/>
        <dbReference type="ChEBI" id="CHEBI:58121"/>
        <dbReference type="ChEBI" id="CHEBI:58273"/>
        <dbReference type="EC" id="5.3.1.6"/>
    </reaction>
</comment>
<dbReference type="GO" id="GO:0019316">
    <property type="term" value="P:D-allose catabolic process"/>
    <property type="evidence" value="ECO:0007669"/>
    <property type="project" value="TreeGrafter"/>
</dbReference>
<dbReference type="EMBL" id="CAFBPB010000109">
    <property type="protein sequence ID" value="CAB5007877.1"/>
    <property type="molecule type" value="Genomic_DNA"/>
</dbReference>
<dbReference type="AlphaFoldDB" id="A0A6J7PR59"/>
<organism evidence="9">
    <name type="scientific">freshwater metagenome</name>
    <dbReference type="NCBI Taxonomy" id="449393"/>
    <lineage>
        <taxon>unclassified sequences</taxon>
        <taxon>metagenomes</taxon>
        <taxon>ecological metagenomes</taxon>
    </lineage>
</organism>
<dbReference type="InterPro" id="IPR003500">
    <property type="entry name" value="RpiB_LacA_LacB"/>
</dbReference>
<dbReference type="NCBIfam" id="NF004051">
    <property type="entry name" value="PRK05571.1"/>
    <property type="match status" value="1"/>
</dbReference>
<gene>
    <name evidence="9" type="ORF">UFOPK4049_00867</name>
</gene>